<feature type="region of interest" description="Disordered" evidence="12">
    <location>
        <begin position="913"/>
        <end position="935"/>
    </location>
</feature>
<sequence length="1007" mass="111647">MNTGSDSQSPDSAWRSYNDGSRETLNGDISSSSLTAKGFRSVRPNLQDKKSPTQAQITVNGNSGTAASPVSHFQRPFSPSSAYSPPASLNSNLVIMQHGRMMESTETYSQHVQTVGSSTTTSTIPICKSLEEEKKITVIKAPHYAGIGPVDESGIPTAIRTTVDRPKDWYKTMFKQIHMVHKPDDDTDMYNTAYSYSTGGYSPSFSAQAHPAAKTQTYRPLSKSASDSGSDAFKVSSPLPPPHVPPPVPPHRLRERSIPEKNDWDPPDRKVDTRKFRSEPRSIFEYEPGKSSILEHERPASLYHHSSTDRGLDRPSSSASTASDYRKRRKSEPAVSHQRAHSDQNANRPSPGRTDMQGPYTTLRKPLTSSSPSSPSRAKDQETPGNYSAFTDVGRCTPRDRRGTPDKEKLPAKAVYDFKAQTSKELSFKKGDTVYILRKIDQNWYEGEHHGRVGIFPISYVELSPPEKAQPARPPPPAQIGEIGEAIAKYNFSADTNVELSLRKGDRVVLLKRVDQNWYEGKIPGTNRQGIFPVSYVEVIKKNASKSADDYPDPPIPQSYSSDRIHNLSSTKLPFQALSPPPRYHFPSWSPNDQKTLQDATSDSFSRMDCFSPSSSCILPPPQFPDSFLCDLEELSSFALTTSQSLASSPNSSIHQVKENDFIPNTEISLSSTTALPRSSLVSASISPSASSSHDITHKHESNNTELRKDRDLRTEEPSKSLKTPRDLSDTITEDEHVSSTCNIPLLHKCSSLSTVLDASAENEDEICTADLSVDLGDQSEPQELDCYRESEDTTEELIKLYIEEDLIHDNLEFPIGSRGDSIVCCEGYTSPSIDKTALLSTKTSEESDTPFHLHSNLPFHSASTPASHSVHTTSHSSASLSPPLLSKLLHEQEKESLKANLKREIFVMGKPPRSPVMTKRSCSSPVRGHSYSHRPQRPVLAHENIHSGGEPFQALYNYTPRNEDELELREGDVIDVMEKCDDGWFVGTSRRTKFFGTFPGNYVKRL</sequence>
<dbReference type="PRINTS" id="PR00452">
    <property type="entry name" value="SH3DOMAIN"/>
</dbReference>
<feature type="compositionally biased region" description="Polar residues" evidence="12">
    <location>
        <begin position="23"/>
        <end position="35"/>
    </location>
</feature>
<keyword evidence="5" id="KW-1003">Cell membrane</keyword>
<feature type="region of interest" description="Disordered" evidence="12">
    <location>
        <begin position="686"/>
        <end position="734"/>
    </location>
</feature>
<evidence type="ECO:0000256" key="7">
    <source>
        <dbReference type="ARBA" id="ARBA00022553"/>
    </source>
</evidence>
<dbReference type="PANTHER" id="PTHR14167:SF56">
    <property type="entry name" value="SORBIN AND SH3 DOMAIN-CONTAINING PROTEIN 2"/>
    <property type="match status" value="1"/>
</dbReference>
<dbReference type="InterPro" id="IPR003127">
    <property type="entry name" value="SoHo_dom"/>
</dbReference>
<dbReference type="SMART" id="SM00326">
    <property type="entry name" value="SH3"/>
    <property type="match status" value="3"/>
</dbReference>
<proteinExistence type="evidence at protein level"/>
<reference evidence="15" key="1">
    <citation type="submission" date="2020-11" db="EMBL/GenBank/DDBJ databases">
        <title>Gallus gallus (Chicken) genome, bGalGal1, GRCg7b, maternal haplotype autosomes + Z &amp; W.</title>
        <authorList>
            <person name="Warren W."/>
            <person name="Formenti G."/>
            <person name="Fedrigo O."/>
            <person name="Haase B."/>
            <person name="Mountcastle J."/>
            <person name="Balacco J."/>
            <person name="Tracey A."/>
            <person name="Schneider V."/>
            <person name="Okimoto R."/>
            <person name="Cheng H."/>
            <person name="Hawken R."/>
            <person name="Howe K."/>
            <person name="Jarvis E.D."/>
        </authorList>
    </citation>
    <scope>NUCLEOTIDE SEQUENCE [LARGE SCALE GENOMIC DNA]</scope>
    <source>
        <strain evidence="15">Broiler</strain>
    </source>
</reference>
<dbReference type="SUPFAM" id="SSF50044">
    <property type="entry name" value="SH3-domain"/>
    <property type="match status" value="3"/>
</dbReference>
<feature type="region of interest" description="Disordered" evidence="12">
    <location>
        <begin position="1"/>
        <end position="57"/>
    </location>
</feature>
<feature type="compositionally biased region" description="Low complexity" evidence="12">
    <location>
        <begin position="862"/>
        <end position="878"/>
    </location>
</feature>
<feature type="domain" description="SH3" evidence="13">
    <location>
        <begin position="407"/>
        <end position="466"/>
    </location>
</feature>
<evidence type="ECO:0000256" key="1">
    <source>
        <dbReference type="ARBA" id="ARBA00004236"/>
    </source>
</evidence>
<accession>A0A8V0YT10</accession>
<keyword evidence="16" id="KW-1185">Reference proteome</keyword>
<feature type="compositionally biased region" description="Basic and acidic residues" evidence="12">
    <location>
        <begin position="255"/>
        <end position="299"/>
    </location>
</feature>
<name>A0A8V0YT10_CHICK</name>
<reference evidence="15" key="2">
    <citation type="submission" date="2025-08" db="UniProtKB">
        <authorList>
            <consortium name="Ensembl"/>
        </authorList>
    </citation>
    <scope>IDENTIFICATION</scope>
    <source>
        <strain evidence="15">broiler</strain>
    </source>
</reference>
<evidence type="ECO:0000256" key="4">
    <source>
        <dbReference type="ARBA" id="ARBA00022443"/>
    </source>
</evidence>
<dbReference type="FunFam" id="2.30.30.40:FF:000001">
    <property type="entry name" value="Sorbin and SH3 domain-containing protein 1 isoform 2"/>
    <property type="match status" value="1"/>
</dbReference>
<evidence type="ECO:0000256" key="12">
    <source>
        <dbReference type="SAM" id="MobiDB-lite"/>
    </source>
</evidence>
<dbReference type="SMART" id="SM00459">
    <property type="entry name" value="Sorb"/>
    <property type="match status" value="1"/>
</dbReference>
<keyword evidence="8" id="KW-0677">Repeat</keyword>
<gene>
    <name evidence="15" type="primary">SORBS2</name>
</gene>
<evidence type="ECO:0000256" key="9">
    <source>
        <dbReference type="ARBA" id="ARBA00022949"/>
    </source>
</evidence>
<evidence type="ECO:0000256" key="6">
    <source>
        <dbReference type="ARBA" id="ARBA00022490"/>
    </source>
</evidence>
<evidence type="ECO:0007829" key="17">
    <source>
        <dbReference type="PeptideAtlas" id="A0A8V0YT10"/>
    </source>
</evidence>
<evidence type="ECO:0000256" key="11">
    <source>
        <dbReference type="PROSITE-ProRule" id="PRU00192"/>
    </source>
</evidence>
<evidence type="ECO:0000256" key="2">
    <source>
        <dbReference type="ARBA" id="ARBA00004246"/>
    </source>
</evidence>
<feature type="compositionally biased region" description="Basic and acidic residues" evidence="12">
    <location>
        <begin position="695"/>
        <end position="734"/>
    </location>
</feature>
<dbReference type="FunFam" id="2.30.30.40:FF:000003">
    <property type="entry name" value="Sorbin and SH3 domain-containing protein 1 isoform 2"/>
    <property type="match status" value="1"/>
</dbReference>
<dbReference type="InterPro" id="IPR050384">
    <property type="entry name" value="Endophilin_SH3RF"/>
</dbReference>
<dbReference type="Pfam" id="PF14604">
    <property type="entry name" value="SH3_9"/>
    <property type="match status" value="1"/>
</dbReference>
<keyword evidence="4 11" id="KW-0728">SH3 domain</keyword>
<evidence type="ECO:0000256" key="10">
    <source>
        <dbReference type="ARBA" id="ARBA00023136"/>
    </source>
</evidence>
<dbReference type="InterPro" id="IPR001452">
    <property type="entry name" value="SH3_domain"/>
</dbReference>
<feature type="domain" description="SoHo" evidence="14">
    <location>
        <begin position="138"/>
        <end position="199"/>
    </location>
</feature>
<dbReference type="AlphaFoldDB" id="A0A8V0YT10"/>
<feature type="region of interest" description="Disordered" evidence="12">
    <location>
        <begin position="848"/>
        <end position="878"/>
    </location>
</feature>
<dbReference type="Pfam" id="PF02208">
    <property type="entry name" value="Sorb"/>
    <property type="match status" value="1"/>
</dbReference>
<keyword evidence="17" id="KW-1267">Proteomics identification</keyword>
<dbReference type="PANTHER" id="PTHR14167">
    <property type="entry name" value="SH3 DOMAIN-CONTAINING"/>
    <property type="match status" value="1"/>
</dbReference>
<dbReference type="GO" id="GO:0005925">
    <property type="term" value="C:focal adhesion"/>
    <property type="evidence" value="ECO:0007669"/>
    <property type="project" value="UniProtKB-SubCell"/>
</dbReference>
<evidence type="ECO:0000256" key="3">
    <source>
        <dbReference type="ARBA" id="ARBA00004496"/>
    </source>
</evidence>
<keyword evidence="10" id="KW-0472">Membrane</keyword>
<dbReference type="OrthoDB" id="73680at2759"/>
<feature type="compositionally biased region" description="Polar residues" evidence="12">
    <location>
        <begin position="1"/>
        <end position="11"/>
    </location>
</feature>
<feature type="domain" description="SH3" evidence="13">
    <location>
        <begin position="481"/>
        <end position="542"/>
    </location>
</feature>
<dbReference type="Pfam" id="PF00018">
    <property type="entry name" value="SH3_1"/>
    <property type="match status" value="2"/>
</dbReference>
<organism evidence="15 16">
    <name type="scientific">Gallus gallus</name>
    <name type="common">Chicken</name>
    <dbReference type="NCBI Taxonomy" id="9031"/>
    <lineage>
        <taxon>Eukaryota</taxon>
        <taxon>Metazoa</taxon>
        <taxon>Chordata</taxon>
        <taxon>Craniata</taxon>
        <taxon>Vertebrata</taxon>
        <taxon>Euteleostomi</taxon>
        <taxon>Archelosauria</taxon>
        <taxon>Archosauria</taxon>
        <taxon>Dinosauria</taxon>
        <taxon>Saurischia</taxon>
        <taxon>Theropoda</taxon>
        <taxon>Coelurosauria</taxon>
        <taxon>Aves</taxon>
        <taxon>Neognathae</taxon>
        <taxon>Galloanserae</taxon>
        <taxon>Galliformes</taxon>
        <taxon>Phasianidae</taxon>
        <taxon>Phasianinae</taxon>
        <taxon>Gallus</taxon>
    </lineage>
</organism>
<evidence type="ECO:0000313" key="15">
    <source>
        <dbReference type="Ensembl" id="ENSGALP00010024180.1"/>
    </source>
</evidence>
<evidence type="ECO:0000256" key="8">
    <source>
        <dbReference type="ARBA" id="ARBA00022737"/>
    </source>
</evidence>
<keyword evidence="7" id="KW-0597">Phosphoprotein</keyword>
<feature type="domain" description="SH3" evidence="13">
    <location>
        <begin position="948"/>
        <end position="1007"/>
    </location>
</feature>
<dbReference type="PRINTS" id="PR00499">
    <property type="entry name" value="P67PHOX"/>
</dbReference>
<comment type="subcellular location">
    <subcellularLocation>
        <location evidence="2">Cell junction</location>
        <location evidence="2">Focal adhesion</location>
    </subcellularLocation>
    <subcellularLocation>
        <location evidence="1">Cell membrane</location>
    </subcellularLocation>
    <subcellularLocation>
        <location evidence="3">Cytoplasm</location>
    </subcellularLocation>
</comment>
<dbReference type="CDD" id="cd11923">
    <property type="entry name" value="SH3_Sorbs2_2"/>
    <property type="match status" value="1"/>
</dbReference>
<protein>
    <submittedName>
        <fullName evidence="15">Sorbin and SH3 domain containing 2</fullName>
    </submittedName>
</protein>
<keyword evidence="9" id="KW-0965">Cell junction</keyword>
<feature type="compositionally biased region" description="Polar residues" evidence="12">
    <location>
        <begin position="214"/>
        <end position="229"/>
    </location>
</feature>
<dbReference type="Proteomes" id="UP000000539">
    <property type="component" value="Chromosome 4"/>
</dbReference>
<feature type="region of interest" description="Disordered" evidence="12">
    <location>
        <begin position="206"/>
        <end position="408"/>
    </location>
</feature>
<dbReference type="GeneTree" id="ENSGT00940000157056"/>
<dbReference type="Gene3D" id="2.30.30.40">
    <property type="entry name" value="SH3 Domains"/>
    <property type="match status" value="3"/>
</dbReference>
<evidence type="ECO:0000256" key="5">
    <source>
        <dbReference type="ARBA" id="ARBA00022475"/>
    </source>
</evidence>
<dbReference type="PROSITE" id="PS50831">
    <property type="entry name" value="SOHO"/>
    <property type="match status" value="1"/>
</dbReference>
<dbReference type="FunFam" id="2.30.30.40:FF:000004">
    <property type="entry name" value="Sorbin and SH3 domain-containing protein 1 isoform 2"/>
    <property type="match status" value="1"/>
</dbReference>
<dbReference type="Ensembl" id="ENSGALT00010041294.1">
    <property type="protein sequence ID" value="ENSGALP00010024180.1"/>
    <property type="gene ID" value="ENSGALG00010017094.1"/>
</dbReference>
<dbReference type="GO" id="GO:0005886">
    <property type="term" value="C:plasma membrane"/>
    <property type="evidence" value="ECO:0007669"/>
    <property type="project" value="UniProtKB-SubCell"/>
</dbReference>
<dbReference type="InterPro" id="IPR036028">
    <property type="entry name" value="SH3-like_dom_sf"/>
</dbReference>
<dbReference type="CDD" id="cd11917">
    <property type="entry name" value="SH3_Sorbs2_3"/>
    <property type="match status" value="1"/>
</dbReference>
<reference evidence="15" key="3">
    <citation type="submission" date="2025-09" db="UniProtKB">
        <authorList>
            <consortium name="Ensembl"/>
        </authorList>
    </citation>
    <scope>IDENTIFICATION</scope>
    <source>
        <strain evidence="15">broiler</strain>
    </source>
</reference>
<evidence type="ECO:0000259" key="13">
    <source>
        <dbReference type="PROSITE" id="PS50002"/>
    </source>
</evidence>
<feature type="compositionally biased region" description="Basic and acidic residues" evidence="12">
    <location>
        <begin position="397"/>
        <end position="408"/>
    </location>
</feature>
<evidence type="ECO:0000259" key="14">
    <source>
        <dbReference type="PROSITE" id="PS50831"/>
    </source>
</evidence>
<dbReference type="GO" id="GO:0005737">
    <property type="term" value="C:cytoplasm"/>
    <property type="evidence" value="ECO:0007669"/>
    <property type="project" value="UniProtKB-SubCell"/>
</dbReference>
<feature type="compositionally biased region" description="Pro residues" evidence="12">
    <location>
        <begin position="238"/>
        <end position="250"/>
    </location>
</feature>
<dbReference type="PROSITE" id="PS50002">
    <property type="entry name" value="SH3"/>
    <property type="match status" value="3"/>
</dbReference>
<keyword evidence="6" id="KW-0963">Cytoplasm</keyword>
<evidence type="ECO:0000313" key="16">
    <source>
        <dbReference type="Proteomes" id="UP000000539"/>
    </source>
</evidence>